<dbReference type="InterPro" id="IPR036420">
    <property type="entry name" value="BRCT_dom_sf"/>
</dbReference>
<dbReference type="GO" id="GO:0033314">
    <property type="term" value="P:mitotic DNA replication checkpoint signaling"/>
    <property type="evidence" value="ECO:0007669"/>
    <property type="project" value="TreeGrafter"/>
</dbReference>
<proteinExistence type="predicted"/>
<evidence type="ECO:0000259" key="3">
    <source>
        <dbReference type="PROSITE" id="PS50172"/>
    </source>
</evidence>
<feature type="domain" description="BRCT" evidence="3">
    <location>
        <begin position="388"/>
        <end position="473"/>
    </location>
</feature>
<dbReference type="GO" id="GO:0007095">
    <property type="term" value="P:mitotic G2 DNA damage checkpoint signaling"/>
    <property type="evidence" value="ECO:0007669"/>
    <property type="project" value="TreeGrafter"/>
</dbReference>
<feature type="region of interest" description="Disordered" evidence="2">
    <location>
        <begin position="782"/>
        <end position="832"/>
    </location>
</feature>
<dbReference type="OrthoDB" id="251770at2759"/>
<evidence type="ECO:0000313" key="5">
    <source>
        <dbReference type="Proteomes" id="UP000664169"/>
    </source>
</evidence>
<accession>A0A8H3ITM0</accession>
<feature type="domain" description="BRCT" evidence="3">
    <location>
        <begin position="106"/>
        <end position="195"/>
    </location>
</feature>
<feature type="region of interest" description="Disordered" evidence="2">
    <location>
        <begin position="633"/>
        <end position="667"/>
    </location>
</feature>
<feature type="compositionally biased region" description="Low complexity" evidence="2">
    <location>
        <begin position="592"/>
        <end position="604"/>
    </location>
</feature>
<sequence>MDGNGANTENAQLPLNGVVMCCTSIPAEQRSELAALAEQMGAINRLDLTADVTHLVVGNTDTPKYKYVAKERPDVRVLLSDWIRAVRERWISGADDLDLPSLEREYRVPTFYNLHICVTGFEDQATRKQIEEIVTANGAGYKGDLSKEITHLIAAAPEGQKYRYAKRWGIKIVAIQWLQQSLERGMILDETLFDPLLESHELGKGAWTRRAVSATNLGKRTRSDNESFGAAGQVRKLRRSASSRFDSHSDGFWTDIVSARPFATDVEVVSKWEEERGVDESMLEYRQPSVITSVVNPFEDVRQMPPAPKGMFSGHVFLLYGFDRKKLFQKLSGDTLSVLSLISGSRNVCIPNSMWILNHVRSTGPSPFQYKVRSLQFEKGITLIKPGFQNLIISSTAFEGIDLLHLGKAIQLIGGKYDEFLTRKTSILVCNNSSMSRDKIKHALEWSIPAVSSDWLWNSIRSNMAQDLKPYLVYPAAQQHLQLVSAAIAKPEDANKASTNKNGKDNNSQAETLANDALQTKDGRSTTQNFEAQPQAPFFEDDEPEYIVPIDDGETPNNQPELNSTSEKAKIWDTNAATNDPPPKPLPLQEISPNSPTKPKSSTNQLDYEKELLQQAQDREILSDTLQTILSRQKSSGGVNSLQRSASSGSARGTSNRRDRRLLGRATSNLSARSGIANGPFNVRTNFSRASSIDTLNTNGVGTPIEGLPPAPLSASLTENGKDGQSSLTAATLSMHEELLAADDDEQDPADETLQMTQVRYEDPEAGRWRAKLLKRITASKSGQLSPAIDLDDNEEQTAADDAPRGMLLEDDPGASRIATAAGRRTRQQRVV</sequence>
<dbReference type="SMART" id="SM00292">
    <property type="entry name" value="BRCT"/>
    <property type="match status" value="3"/>
</dbReference>
<name>A0A8H3ITM0_9LECA</name>
<feature type="domain" description="BRCT" evidence="3">
    <location>
        <begin position="10"/>
        <end position="83"/>
    </location>
</feature>
<dbReference type="SUPFAM" id="SSF52113">
    <property type="entry name" value="BRCT domain"/>
    <property type="match status" value="3"/>
</dbReference>
<dbReference type="CDD" id="cd17723">
    <property type="entry name" value="BRCT_Rad4_rpt4"/>
    <property type="match status" value="1"/>
</dbReference>
<gene>
    <name evidence="4" type="ORF">GOMPHAMPRED_004021</name>
</gene>
<keyword evidence="5" id="KW-1185">Reference proteome</keyword>
<feature type="region of interest" description="Disordered" evidence="2">
    <location>
        <begin position="701"/>
        <end position="725"/>
    </location>
</feature>
<dbReference type="AlphaFoldDB" id="A0A8H3ITM0"/>
<dbReference type="PROSITE" id="PS50172">
    <property type="entry name" value="BRCT"/>
    <property type="match status" value="3"/>
</dbReference>
<dbReference type="Gene3D" id="3.40.50.10190">
    <property type="entry name" value="BRCT domain"/>
    <property type="match status" value="3"/>
</dbReference>
<comment type="caution">
    <text evidence="4">The sequence shown here is derived from an EMBL/GenBank/DDBJ whole genome shotgun (WGS) entry which is preliminary data.</text>
</comment>
<dbReference type="GO" id="GO:0006270">
    <property type="term" value="P:DNA replication initiation"/>
    <property type="evidence" value="ECO:0007669"/>
    <property type="project" value="TreeGrafter"/>
</dbReference>
<feature type="compositionally biased region" description="Acidic residues" evidence="2">
    <location>
        <begin position="790"/>
        <end position="799"/>
    </location>
</feature>
<dbReference type="Pfam" id="PF00533">
    <property type="entry name" value="BRCT"/>
    <property type="match status" value="1"/>
</dbReference>
<dbReference type="InterPro" id="IPR059215">
    <property type="entry name" value="BRCT2_TopBP1-like"/>
</dbReference>
<keyword evidence="1" id="KW-0677">Repeat</keyword>
<dbReference type="PANTHER" id="PTHR13561">
    <property type="entry name" value="DNA REPLICATION REGULATOR DPB11-RELATED"/>
    <property type="match status" value="1"/>
</dbReference>
<evidence type="ECO:0000256" key="2">
    <source>
        <dbReference type="SAM" id="MobiDB-lite"/>
    </source>
</evidence>
<dbReference type="PANTHER" id="PTHR13561:SF20">
    <property type="entry name" value="DNA TOPOISOMERASE 2-BINDING PROTEIN 1"/>
    <property type="match status" value="1"/>
</dbReference>
<feature type="compositionally biased region" description="Low complexity" evidence="2">
    <location>
        <begin position="640"/>
        <end position="654"/>
    </location>
</feature>
<reference evidence="4" key="1">
    <citation type="submission" date="2021-03" db="EMBL/GenBank/DDBJ databases">
        <authorList>
            <person name="Tagirdzhanova G."/>
        </authorList>
    </citation>
    <scope>NUCLEOTIDE SEQUENCE</scope>
</reference>
<feature type="compositionally biased region" description="Polar residues" evidence="2">
    <location>
        <begin position="715"/>
        <end position="725"/>
    </location>
</feature>
<dbReference type="Pfam" id="PF12738">
    <property type="entry name" value="PTCB-BRCT"/>
    <property type="match status" value="2"/>
</dbReference>
<evidence type="ECO:0000256" key="1">
    <source>
        <dbReference type="ARBA" id="ARBA00022737"/>
    </source>
</evidence>
<evidence type="ECO:0000313" key="4">
    <source>
        <dbReference type="EMBL" id="CAF9925959.1"/>
    </source>
</evidence>
<dbReference type="EMBL" id="CAJPDQ010000024">
    <property type="protein sequence ID" value="CAF9925959.1"/>
    <property type="molecule type" value="Genomic_DNA"/>
</dbReference>
<feature type="compositionally biased region" description="Polar residues" evidence="2">
    <location>
        <begin position="555"/>
        <end position="566"/>
    </location>
</feature>
<feature type="region of interest" description="Disordered" evidence="2">
    <location>
        <begin position="519"/>
        <end position="604"/>
    </location>
</feature>
<dbReference type="CDD" id="cd17731">
    <property type="entry name" value="BRCT_TopBP1_rpt2_like"/>
    <property type="match status" value="1"/>
</dbReference>
<dbReference type="Proteomes" id="UP000664169">
    <property type="component" value="Unassembled WGS sequence"/>
</dbReference>
<dbReference type="InterPro" id="IPR001357">
    <property type="entry name" value="BRCT_dom"/>
</dbReference>
<protein>
    <recommendedName>
        <fullName evidence="3">BRCT domain-containing protein</fullName>
    </recommendedName>
</protein>
<organism evidence="4 5">
    <name type="scientific">Gomphillus americanus</name>
    <dbReference type="NCBI Taxonomy" id="1940652"/>
    <lineage>
        <taxon>Eukaryota</taxon>
        <taxon>Fungi</taxon>
        <taxon>Dikarya</taxon>
        <taxon>Ascomycota</taxon>
        <taxon>Pezizomycotina</taxon>
        <taxon>Lecanoromycetes</taxon>
        <taxon>OSLEUM clade</taxon>
        <taxon>Ostropomycetidae</taxon>
        <taxon>Ostropales</taxon>
        <taxon>Graphidaceae</taxon>
        <taxon>Gomphilloideae</taxon>
        <taxon>Gomphillus</taxon>
    </lineage>
</organism>